<dbReference type="InterPro" id="IPR018337">
    <property type="entry name" value="Cell_wall/Cho-bd_repeat"/>
</dbReference>
<proteinExistence type="predicted"/>
<dbReference type="PROSITE" id="PS51170">
    <property type="entry name" value="CW"/>
    <property type="match status" value="2"/>
</dbReference>
<dbReference type="Gene3D" id="2.10.270.10">
    <property type="entry name" value="Cholin Binding"/>
    <property type="match status" value="1"/>
</dbReference>
<evidence type="ECO:0000313" key="5">
    <source>
        <dbReference type="Proteomes" id="UP000472355"/>
    </source>
</evidence>
<dbReference type="EMBL" id="SGKU01000087">
    <property type="protein sequence ID" value="NFA44467.1"/>
    <property type="molecule type" value="Genomic_DNA"/>
</dbReference>
<feature type="chain" id="PRO_5026749057" description="Cell wall-binding protein" evidence="3">
    <location>
        <begin position="30"/>
        <end position="260"/>
    </location>
</feature>
<feature type="repeat" description="Cell wall-binding" evidence="2">
    <location>
        <begin position="49"/>
        <end position="68"/>
    </location>
</feature>
<comment type="caution">
    <text evidence="4">The sequence shown here is derived from an EMBL/GenBank/DDBJ whole genome shotgun (WGS) entry which is preliminary data.</text>
</comment>
<reference evidence="4 5" key="1">
    <citation type="submission" date="2019-02" db="EMBL/GenBank/DDBJ databases">
        <title>Genome sequencing of Clostridium botulinum clinical isolates.</title>
        <authorList>
            <person name="Brunt J."/>
            <person name="Van Vliet A.H.M."/>
            <person name="Stringer S.C."/>
            <person name="Grant K.A."/>
            <person name="Carter A.C."/>
            <person name="Peck M.W."/>
        </authorList>
    </citation>
    <scope>NUCLEOTIDE SEQUENCE [LARGE SCALE GENOMIC DNA]</scope>
    <source>
        <strain evidence="4 5">H113700579</strain>
    </source>
</reference>
<evidence type="ECO:0000256" key="3">
    <source>
        <dbReference type="SAM" id="SignalP"/>
    </source>
</evidence>
<evidence type="ECO:0000256" key="2">
    <source>
        <dbReference type="PROSITE-ProRule" id="PRU00591"/>
    </source>
</evidence>
<dbReference type="Pfam" id="PF01473">
    <property type="entry name" value="Choline_bind_1"/>
    <property type="match status" value="1"/>
</dbReference>
<keyword evidence="1" id="KW-0677">Repeat</keyword>
<protein>
    <recommendedName>
        <fullName evidence="6">Cell wall-binding protein</fullName>
    </recommendedName>
</protein>
<gene>
    <name evidence="4" type="ORF">EXM65_18375</name>
</gene>
<name>A0A6M0SU61_CLOBO</name>
<organism evidence="4 5">
    <name type="scientific">Clostridium botulinum</name>
    <dbReference type="NCBI Taxonomy" id="1491"/>
    <lineage>
        <taxon>Bacteria</taxon>
        <taxon>Bacillati</taxon>
        <taxon>Bacillota</taxon>
        <taxon>Clostridia</taxon>
        <taxon>Eubacteriales</taxon>
        <taxon>Clostridiaceae</taxon>
        <taxon>Clostridium</taxon>
    </lineage>
</organism>
<dbReference type="AlphaFoldDB" id="A0A6M0SU61"/>
<evidence type="ECO:0000313" key="4">
    <source>
        <dbReference type="EMBL" id="NFA44467.1"/>
    </source>
</evidence>
<sequence length="260" mass="29803">MKKIKILKTIALTLTVASFIAITPSNASAETWKNSNNNWYYINSTGQAKTGWIQDNGNWYYMWSDGSMATDAWIQSTNGKWYYLDSNGAMACNTTIGNYTLGSDGAWIISNRGAFTENDITERHMLRSDIGQNQRDKDMSNSLSYTNMEFSDWSDKMLIEQIPQYIMNGKIYVSEAKDICIGKVYKNKYMITDIKFFSEHFRNIDCIDKGTHEEIARASSISNYKSSSKYVYDKYGLFSSSANNSSEWEAMRVIIEFEEI</sequence>
<evidence type="ECO:0000256" key="1">
    <source>
        <dbReference type="ARBA" id="ARBA00022737"/>
    </source>
</evidence>
<feature type="repeat" description="Cell wall-binding" evidence="2">
    <location>
        <begin position="70"/>
        <end position="90"/>
    </location>
</feature>
<dbReference type="Proteomes" id="UP000472355">
    <property type="component" value="Unassembled WGS sequence"/>
</dbReference>
<accession>A0A6M0SU61</accession>
<dbReference type="SUPFAM" id="SSF69360">
    <property type="entry name" value="Cell wall binding repeat"/>
    <property type="match status" value="1"/>
</dbReference>
<feature type="signal peptide" evidence="3">
    <location>
        <begin position="1"/>
        <end position="29"/>
    </location>
</feature>
<dbReference type="Pfam" id="PF19127">
    <property type="entry name" value="Choline_bind_3"/>
    <property type="match status" value="1"/>
</dbReference>
<keyword evidence="3" id="KW-0732">Signal</keyword>
<evidence type="ECO:0008006" key="6">
    <source>
        <dbReference type="Google" id="ProtNLM"/>
    </source>
</evidence>